<gene>
    <name evidence="3" type="ORF">CRU78_16580</name>
</gene>
<evidence type="ECO:0000313" key="4">
    <source>
        <dbReference type="Proteomes" id="UP000342300"/>
    </source>
</evidence>
<dbReference type="Gene3D" id="3.30.750.24">
    <property type="entry name" value="STAS domain"/>
    <property type="match status" value="1"/>
</dbReference>
<dbReference type="AlphaFoldDB" id="A0A6A7RY53"/>
<dbReference type="InterPro" id="IPR036513">
    <property type="entry name" value="STAS_dom_sf"/>
</dbReference>
<name>A0A6A7RY53_9PROT</name>
<evidence type="ECO:0000313" key="3">
    <source>
        <dbReference type="EMBL" id="MQM32030.1"/>
    </source>
</evidence>
<comment type="caution">
    <text evidence="3">The sequence shown here is derived from an EMBL/GenBank/DDBJ whole genome shotgun (WGS) entry which is preliminary data.</text>
</comment>
<dbReference type="Proteomes" id="UP000342300">
    <property type="component" value="Unassembled WGS sequence"/>
</dbReference>
<feature type="domain" description="STAS" evidence="2">
    <location>
        <begin position="402"/>
        <end position="463"/>
    </location>
</feature>
<feature type="region of interest" description="Disordered" evidence="1">
    <location>
        <begin position="57"/>
        <end position="98"/>
    </location>
</feature>
<dbReference type="Pfam" id="PF13466">
    <property type="entry name" value="STAS_2"/>
    <property type="match status" value="1"/>
</dbReference>
<proteinExistence type="predicted"/>
<feature type="region of interest" description="Disordered" evidence="1">
    <location>
        <begin position="1"/>
        <end position="27"/>
    </location>
</feature>
<dbReference type="PROSITE" id="PS50801">
    <property type="entry name" value="STAS"/>
    <property type="match status" value="1"/>
</dbReference>
<protein>
    <recommendedName>
        <fullName evidence="2">STAS domain-containing protein</fullName>
    </recommendedName>
</protein>
<dbReference type="SUPFAM" id="SSF52091">
    <property type="entry name" value="SpoIIaa-like"/>
    <property type="match status" value="1"/>
</dbReference>
<evidence type="ECO:0000256" key="1">
    <source>
        <dbReference type="SAM" id="MobiDB-lite"/>
    </source>
</evidence>
<dbReference type="EMBL" id="PDHS01000426">
    <property type="protein sequence ID" value="MQM32030.1"/>
    <property type="molecule type" value="Genomic_DNA"/>
</dbReference>
<sequence>MDGPAVGARRRPWPANAEDLNLLSGGSNCSVPVDVLKGDSLAKSPARPLAMVFSFFKKPPPEKKMPVRPAAVPPSADDRGAASAASSKEKPKPAAAPVGLARADVPFATPATTREGPALELSEFVFSEIAAEFQVEAELDPLDAEAEEAAMLYSNGQDAAARSLLEKAICEWPSGPGERLWLMLFDLLRLTGQKAAFDALGIEYAQAFEKSPSLWRDVAVSAQVPGKVVGTALFKGELLADNDAGFDAVRLALKKNAHLRLDLSKLRKLDAGGCERLLALLQQARRGRAEIDLLGRDSLGVLLDGHIAAGRPEDRSCWLLKLELCQLRGQLEAFEDMAINYAVTFEISPPSWEFDRVADSEPAPLELAAADQLLTEAYVIKGEIKGARFGDLQAYASANDPVLIDCSTVTRMDFLSAGALLNILTAVKRSGRQIIVRHPNYLLAELFRVVGLRGVAEIELARN</sequence>
<organism evidence="3 4">
    <name type="scientific">Candidatus Accumulibacter phosphatis</name>
    <dbReference type="NCBI Taxonomy" id="327160"/>
    <lineage>
        <taxon>Bacteria</taxon>
        <taxon>Pseudomonadati</taxon>
        <taxon>Pseudomonadota</taxon>
        <taxon>Betaproteobacteria</taxon>
        <taxon>Candidatus Accumulibacter</taxon>
    </lineage>
</organism>
<dbReference type="InterPro" id="IPR002645">
    <property type="entry name" value="STAS_dom"/>
</dbReference>
<accession>A0A6A7RY53</accession>
<dbReference type="InterPro" id="IPR058548">
    <property type="entry name" value="MlaB-like_STAS"/>
</dbReference>
<reference evidence="3 4" key="1">
    <citation type="submission" date="2017-09" db="EMBL/GenBank/DDBJ databases">
        <title>Metagenomic Analysis Reveals Denitrifying Candidatus Accumulibacter and Flanking Population as a Source of N2O.</title>
        <authorList>
            <person name="Gao H."/>
            <person name="Mao Y."/>
            <person name="Zhao X."/>
            <person name="Liu W.-T."/>
            <person name="Zhang T."/>
            <person name="Wells G."/>
        </authorList>
    </citation>
    <scope>NUCLEOTIDE SEQUENCE [LARGE SCALE GENOMIC DNA]</scope>
    <source>
        <strain evidence="3">CANDO_2_IC</strain>
    </source>
</reference>
<evidence type="ECO:0000259" key="2">
    <source>
        <dbReference type="PROSITE" id="PS50801"/>
    </source>
</evidence>